<dbReference type="OrthoDB" id="365421at2759"/>
<dbReference type="GeneID" id="24563588"/>
<dbReference type="AlphaFoldDB" id="A0A061D4S3"/>
<reference evidence="3" key="1">
    <citation type="submission" date="2014-06" db="EMBL/GenBank/DDBJ databases">
        <authorList>
            <person name="Aslett M."/>
            <person name="De Silva N."/>
        </authorList>
    </citation>
    <scope>NUCLEOTIDE SEQUENCE [LARGE SCALE GENOMIC DNA]</scope>
    <source>
        <strain evidence="3">Bond</strain>
    </source>
</reference>
<organism evidence="2 3">
    <name type="scientific">Babesia bigemina</name>
    <dbReference type="NCBI Taxonomy" id="5866"/>
    <lineage>
        <taxon>Eukaryota</taxon>
        <taxon>Sar</taxon>
        <taxon>Alveolata</taxon>
        <taxon>Apicomplexa</taxon>
        <taxon>Aconoidasida</taxon>
        <taxon>Piroplasmida</taxon>
        <taxon>Babesiidae</taxon>
        <taxon>Babesia</taxon>
    </lineage>
</organism>
<dbReference type="KEGG" id="bbig:BBBOND_0202040"/>
<feature type="region of interest" description="Disordered" evidence="1">
    <location>
        <begin position="1"/>
        <end position="38"/>
    </location>
</feature>
<sequence>MAASDAAYQRRNRVLAESSKRLSSLSKPEYDDDEDTQPRSSFLKEVILSSPRAEVEGAAKAVEPKVTPLDLASTRCIAVCNLLSYVLSFSVGCYACHVLHPSRVDVYCPAFVRGVFSLIDMLGAARVIHMAISAWVSAPEGMQRTTVKVLTYGSVALNLYPLWASMRKGGSSSEAESNKSKDDAESSDDEGSESSDEGNGGNFLADFDEENLAKIAMFVIRSGAACLVFGLLGYDVLYNMPIILQYVH</sequence>
<protein>
    <submittedName>
        <fullName evidence="2">Uncharacterized protein</fullName>
    </submittedName>
</protein>
<name>A0A061D4S3_BABBI</name>
<gene>
    <name evidence="2" type="ORF">BBBOND_0202040</name>
</gene>
<evidence type="ECO:0000256" key="1">
    <source>
        <dbReference type="SAM" id="MobiDB-lite"/>
    </source>
</evidence>
<dbReference type="RefSeq" id="XP_012767233.1">
    <property type="nucleotide sequence ID" value="XM_012911779.1"/>
</dbReference>
<dbReference type="VEuPathDB" id="PiroplasmaDB:BBBOND_0202040"/>
<feature type="region of interest" description="Disordered" evidence="1">
    <location>
        <begin position="170"/>
        <end position="201"/>
    </location>
</feature>
<evidence type="ECO:0000313" key="3">
    <source>
        <dbReference type="Proteomes" id="UP000033188"/>
    </source>
</evidence>
<keyword evidence="3" id="KW-1185">Reference proteome</keyword>
<feature type="compositionally biased region" description="Acidic residues" evidence="1">
    <location>
        <begin position="185"/>
        <end position="196"/>
    </location>
</feature>
<dbReference type="Proteomes" id="UP000033188">
    <property type="component" value="Chromosome 2"/>
</dbReference>
<dbReference type="OMA" id="KTIVRYF"/>
<proteinExistence type="predicted"/>
<evidence type="ECO:0000313" key="2">
    <source>
        <dbReference type="EMBL" id="CDR95047.1"/>
    </source>
</evidence>
<dbReference type="EMBL" id="LK391708">
    <property type="protein sequence ID" value="CDR95047.1"/>
    <property type="molecule type" value="Genomic_DNA"/>
</dbReference>
<accession>A0A061D4S3</accession>